<dbReference type="CDD" id="cd06260">
    <property type="entry name" value="DUF820-like"/>
    <property type="match status" value="1"/>
</dbReference>
<evidence type="ECO:0000313" key="2">
    <source>
        <dbReference type="EMBL" id="GAD81737.1"/>
    </source>
</evidence>
<accession>U5E314</accession>
<name>U5E314_NOCAS</name>
<evidence type="ECO:0000259" key="1">
    <source>
        <dbReference type="Pfam" id="PF05685"/>
    </source>
</evidence>
<comment type="caution">
    <text evidence="2">The sequence shown here is derived from an EMBL/GenBank/DDBJ whole genome shotgun (WGS) entry which is preliminary data.</text>
</comment>
<dbReference type="eggNOG" id="COG4636">
    <property type="taxonomic scope" value="Bacteria"/>
</dbReference>
<dbReference type="STRING" id="1824.SAMN05444423_107120"/>
<dbReference type="InterPro" id="IPR011335">
    <property type="entry name" value="Restrct_endonuc-II-like"/>
</dbReference>
<dbReference type="InterPro" id="IPR008538">
    <property type="entry name" value="Uma2"/>
</dbReference>
<proteinExistence type="predicted"/>
<dbReference type="EMBL" id="BAFO02000005">
    <property type="protein sequence ID" value="GAD81737.1"/>
    <property type="molecule type" value="Genomic_DNA"/>
</dbReference>
<dbReference type="Proteomes" id="UP000017048">
    <property type="component" value="Unassembled WGS sequence"/>
</dbReference>
<dbReference type="AlphaFoldDB" id="U5E314"/>
<dbReference type="Pfam" id="PF05685">
    <property type="entry name" value="Uma2"/>
    <property type="match status" value="1"/>
</dbReference>
<gene>
    <name evidence="2" type="ORF">NCAST_05_01720</name>
</gene>
<protein>
    <recommendedName>
        <fullName evidence="1">Putative restriction endonuclease domain-containing protein</fullName>
    </recommendedName>
</protein>
<sequence length="218" mass="24086">MGMAMPGVERPDLPAMMTWEELESLPEEVAAQIELWDRRVVWVRRGPGEHQTAMRRVTNEIERSAGRDTASRPERCWRVNLETNVFFGHSGKSDFVTPDFLVHRCLAPGADVRAGDAILVGEVLSPSNTLTEIEAKKARYAGAGIPSYWEVELAKDLTGIAALRVYILEVGHAELPPGVRPLRNANYLLAGEWAPGSATGISFPYPFPIEMGWAALTF</sequence>
<organism evidence="2 3">
    <name type="scientific">Nocardia asteroides NBRC 15531</name>
    <dbReference type="NCBI Taxonomy" id="1110697"/>
    <lineage>
        <taxon>Bacteria</taxon>
        <taxon>Bacillati</taxon>
        <taxon>Actinomycetota</taxon>
        <taxon>Actinomycetes</taxon>
        <taxon>Mycobacteriales</taxon>
        <taxon>Nocardiaceae</taxon>
        <taxon>Nocardia</taxon>
    </lineage>
</organism>
<dbReference type="SUPFAM" id="SSF52980">
    <property type="entry name" value="Restriction endonuclease-like"/>
    <property type="match status" value="1"/>
</dbReference>
<feature type="domain" description="Putative restriction endonuclease" evidence="1">
    <location>
        <begin position="19"/>
        <end position="153"/>
    </location>
</feature>
<keyword evidence="3" id="KW-1185">Reference proteome</keyword>
<dbReference type="Gene3D" id="3.90.1570.10">
    <property type="entry name" value="tt1808, chain A"/>
    <property type="match status" value="1"/>
</dbReference>
<reference evidence="2 3" key="1">
    <citation type="journal article" date="2014" name="BMC Genomics">
        <title>Genome based analysis of type-I polyketide synthase and nonribosomal peptide synthetase gene clusters in seven strains of five representative Nocardia species.</title>
        <authorList>
            <person name="Komaki H."/>
            <person name="Ichikawa N."/>
            <person name="Hosoyama A."/>
            <person name="Takahashi-Nakaguchi A."/>
            <person name="Matsuzawa T."/>
            <person name="Suzuki K."/>
            <person name="Fujita N."/>
            <person name="Gonoi T."/>
        </authorList>
    </citation>
    <scope>NUCLEOTIDE SEQUENCE [LARGE SCALE GENOMIC DNA]</scope>
    <source>
        <strain evidence="2 3">NBRC 15531</strain>
    </source>
</reference>
<evidence type="ECO:0000313" key="3">
    <source>
        <dbReference type="Proteomes" id="UP000017048"/>
    </source>
</evidence>
<dbReference type="InterPro" id="IPR012296">
    <property type="entry name" value="Nuclease_put_TT1808"/>
</dbReference>